<organism evidence="1">
    <name type="scientific">Oryctolagus cuniculus</name>
    <name type="common">Rabbit</name>
    <dbReference type="NCBI Taxonomy" id="9986"/>
    <lineage>
        <taxon>Eukaryota</taxon>
        <taxon>Metazoa</taxon>
        <taxon>Chordata</taxon>
        <taxon>Craniata</taxon>
        <taxon>Vertebrata</taxon>
        <taxon>Euteleostomi</taxon>
        <taxon>Mammalia</taxon>
        <taxon>Eutheria</taxon>
        <taxon>Euarchontoglires</taxon>
        <taxon>Glires</taxon>
        <taxon>Lagomorpha</taxon>
        <taxon>Leporidae</taxon>
        <taxon>Oryctolagus</taxon>
    </lineage>
</organism>
<proteinExistence type="predicted"/>
<reference evidence="1" key="1">
    <citation type="submission" date="1997-10" db="EMBL/GenBank/DDBJ databases">
        <authorList>
            <person name="Stengelin S."/>
            <person name="Becker W."/>
            <person name="Maier M."/>
            <person name="Rosenberger J."/>
            <person name="Kramer W."/>
        </authorList>
    </citation>
    <scope>NUCLEOTIDE SEQUENCE</scope>
</reference>
<evidence type="ECO:0000313" key="1">
    <source>
        <dbReference type="EMBL" id="CAA05134.1"/>
    </source>
</evidence>
<dbReference type="EMBL" id="AJ002005">
    <property type="protein sequence ID" value="CAA05134.1"/>
    <property type="molecule type" value="Genomic_DNA"/>
</dbReference>
<protein>
    <submittedName>
        <fullName evidence="1">ORF36</fullName>
    </submittedName>
</protein>
<sequence length="36" mass="3844">MFRKGLKVCRGGSECYFSWLAIASGPGHRASADATI</sequence>
<accession>O19047</accession>
<name>O19047_RABIT</name>
<dbReference type="AlphaFoldDB" id="O19047"/>